<dbReference type="EMBL" id="CM010717">
    <property type="protein sequence ID" value="RZC54190.1"/>
    <property type="molecule type" value="Genomic_DNA"/>
</dbReference>
<dbReference type="PANTHER" id="PTHR46146">
    <property type="entry name" value="SERINE/THREONINE-PROTEIN KINASE-LIKE PROTEIN CCR4"/>
    <property type="match status" value="1"/>
</dbReference>
<sequence>MEIFSYKEIEAATKEFSLSRLIGKGSHGCVYKGVLKGGKVVAVKKPSKGLQILQDNTKLDNEIDILSSLPKTQYIVNIVGVSHDVLTRKKLLVIEFMSNGSLHHSLHNNSANPPTWSKRAFIVLRLARAIQILHDSKPSVIHRDIKSSNILFDSNWNPKLADFGLSVRLANDSESLSYSPSQPAGTIGYLDPSYTTPCKLSTKIDVFSFGVVVLEIFSCRRAIDVSMETSSIVEWALPLIKNQRVAEVCDSRMGLLPSNMVGRIQCMLNIAARCVSSDENSRPSMTEIVTELEDCIVERVHFPIWQSLFPIYCMIRARNRGSKTTTIKCRRYPEDVSRGSKVLSVRDILDEEEELESSQTL</sequence>
<dbReference type="InterPro" id="IPR011009">
    <property type="entry name" value="Kinase-like_dom_sf"/>
</dbReference>
<name>A0A4Y7J2A1_PAPSO</name>
<organism evidence="8 9">
    <name type="scientific">Papaver somniferum</name>
    <name type="common">Opium poppy</name>
    <dbReference type="NCBI Taxonomy" id="3469"/>
    <lineage>
        <taxon>Eukaryota</taxon>
        <taxon>Viridiplantae</taxon>
        <taxon>Streptophyta</taxon>
        <taxon>Embryophyta</taxon>
        <taxon>Tracheophyta</taxon>
        <taxon>Spermatophyta</taxon>
        <taxon>Magnoliopsida</taxon>
        <taxon>Ranunculales</taxon>
        <taxon>Papaveraceae</taxon>
        <taxon>Papaveroideae</taxon>
        <taxon>Papaver</taxon>
    </lineage>
</organism>
<evidence type="ECO:0000256" key="6">
    <source>
        <dbReference type="RuleBase" id="RU000304"/>
    </source>
</evidence>
<evidence type="ECO:0000313" key="9">
    <source>
        <dbReference type="Proteomes" id="UP000316621"/>
    </source>
</evidence>
<dbReference type="Gene3D" id="3.30.200.20">
    <property type="entry name" value="Phosphorylase Kinase, domain 1"/>
    <property type="match status" value="1"/>
</dbReference>
<keyword evidence="4 5" id="KW-0067">ATP-binding</keyword>
<dbReference type="Gramene" id="RZC54190">
    <property type="protein sequence ID" value="RZC54190"/>
    <property type="gene ID" value="C5167_013051"/>
</dbReference>
<dbReference type="InterPro" id="IPR017441">
    <property type="entry name" value="Protein_kinase_ATP_BS"/>
</dbReference>
<keyword evidence="2 5" id="KW-0547">Nucleotide-binding</keyword>
<dbReference type="SUPFAM" id="SSF56112">
    <property type="entry name" value="Protein kinase-like (PK-like)"/>
    <property type="match status" value="1"/>
</dbReference>
<gene>
    <name evidence="8" type="ORF">C5167_013051</name>
</gene>
<keyword evidence="3" id="KW-0418">Kinase</keyword>
<evidence type="ECO:0000313" key="8">
    <source>
        <dbReference type="EMBL" id="RZC54190.1"/>
    </source>
</evidence>
<dbReference type="OrthoDB" id="4062651at2759"/>
<dbReference type="GO" id="GO:0005524">
    <property type="term" value="F:ATP binding"/>
    <property type="evidence" value="ECO:0007669"/>
    <property type="project" value="UniProtKB-UniRule"/>
</dbReference>
<dbReference type="SMART" id="SM00220">
    <property type="entry name" value="S_TKc"/>
    <property type="match status" value="1"/>
</dbReference>
<keyword evidence="6" id="KW-0723">Serine/threonine-protein kinase</keyword>
<dbReference type="InterPro" id="IPR000719">
    <property type="entry name" value="Prot_kinase_dom"/>
</dbReference>
<dbReference type="Gene3D" id="1.10.510.10">
    <property type="entry name" value="Transferase(Phosphotransferase) domain 1"/>
    <property type="match status" value="1"/>
</dbReference>
<dbReference type="PIRSF" id="PIRSF000654">
    <property type="entry name" value="Integrin-linked_kinase"/>
    <property type="match status" value="1"/>
</dbReference>
<evidence type="ECO:0000256" key="5">
    <source>
        <dbReference type="PROSITE-ProRule" id="PRU10141"/>
    </source>
</evidence>
<keyword evidence="9" id="KW-1185">Reference proteome</keyword>
<keyword evidence="1" id="KW-0808">Transferase</keyword>
<dbReference type="Proteomes" id="UP000316621">
    <property type="component" value="Chromosome 3"/>
</dbReference>
<evidence type="ECO:0000256" key="1">
    <source>
        <dbReference type="ARBA" id="ARBA00022679"/>
    </source>
</evidence>
<dbReference type="InterPro" id="IPR008271">
    <property type="entry name" value="Ser/Thr_kinase_AS"/>
</dbReference>
<dbReference type="PROSITE" id="PS00108">
    <property type="entry name" value="PROTEIN_KINASE_ST"/>
    <property type="match status" value="1"/>
</dbReference>
<dbReference type="Pfam" id="PF00069">
    <property type="entry name" value="Pkinase"/>
    <property type="match status" value="1"/>
</dbReference>
<dbReference type="STRING" id="3469.A0A4Y7J2A1"/>
<protein>
    <recommendedName>
        <fullName evidence="7">Protein kinase domain-containing protein</fullName>
    </recommendedName>
</protein>
<feature type="domain" description="Protein kinase" evidence="7">
    <location>
        <begin position="16"/>
        <end position="304"/>
    </location>
</feature>
<dbReference type="AlphaFoldDB" id="A0A4Y7J2A1"/>
<dbReference type="PANTHER" id="PTHR46146:SF23">
    <property type="entry name" value="PROTEIN KINASE DOMAIN-CONTAINING PROTEIN"/>
    <property type="match status" value="1"/>
</dbReference>
<dbReference type="OMA" id="PCYTTPG"/>
<dbReference type="PROSITE" id="PS00107">
    <property type="entry name" value="PROTEIN_KINASE_ATP"/>
    <property type="match status" value="1"/>
</dbReference>
<accession>A0A4Y7J2A1</accession>
<evidence type="ECO:0000256" key="2">
    <source>
        <dbReference type="ARBA" id="ARBA00022741"/>
    </source>
</evidence>
<evidence type="ECO:0000256" key="3">
    <source>
        <dbReference type="ARBA" id="ARBA00022777"/>
    </source>
</evidence>
<proteinExistence type="inferred from homology"/>
<reference evidence="8 9" key="1">
    <citation type="journal article" date="2018" name="Science">
        <title>The opium poppy genome and morphinan production.</title>
        <authorList>
            <person name="Guo L."/>
            <person name="Winzer T."/>
            <person name="Yang X."/>
            <person name="Li Y."/>
            <person name="Ning Z."/>
            <person name="He Z."/>
            <person name="Teodor R."/>
            <person name="Lu Y."/>
            <person name="Bowser T.A."/>
            <person name="Graham I.A."/>
            <person name="Ye K."/>
        </authorList>
    </citation>
    <scope>NUCLEOTIDE SEQUENCE [LARGE SCALE GENOMIC DNA]</scope>
    <source>
        <strain evidence="9">cv. HN1</strain>
        <tissue evidence="8">Leaves</tissue>
    </source>
</reference>
<dbReference type="GO" id="GO:0004674">
    <property type="term" value="F:protein serine/threonine kinase activity"/>
    <property type="evidence" value="ECO:0007669"/>
    <property type="project" value="UniProtKB-KW"/>
</dbReference>
<comment type="similarity">
    <text evidence="6">Belongs to the protein kinase superfamily.</text>
</comment>
<dbReference type="PROSITE" id="PS50011">
    <property type="entry name" value="PROTEIN_KINASE_DOM"/>
    <property type="match status" value="1"/>
</dbReference>
<evidence type="ECO:0000259" key="7">
    <source>
        <dbReference type="PROSITE" id="PS50011"/>
    </source>
</evidence>
<feature type="binding site" evidence="5">
    <location>
        <position position="45"/>
    </location>
    <ligand>
        <name>ATP</name>
        <dbReference type="ChEBI" id="CHEBI:30616"/>
    </ligand>
</feature>
<evidence type="ECO:0000256" key="4">
    <source>
        <dbReference type="ARBA" id="ARBA00022840"/>
    </source>
</evidence>